<keyword evidence="2" id="KW-0677">Repeat</keyword>
<dbReference type="InterPro" id="IPR036869">
    <property type="entry name" value="J_dom_sf"/>
</dbReference>
<feature type="domain" description="J" evidence="9">
    <location>
        <begin position="45"/>
        <end position="109"/>
    </location>
</feature>
<dbReference type="FunFam" id="2.60.260.20:FF:000005">
    <property type="entry name" value="Chaperone protein dnaJ 1, mitochondrial"/>
    <property type="match status" value="1"/>
</dbReference>
<evidence type="ECO:0000256" key="5">
    <source>
        <dbReference type="ARBA" id="ARBA00023186"/>
    </source>
</evidence>
<dbReference type="InterPro" id="IPR008971">
    <property type="entry name" value="HSP40/DnaJ_pept-bd"/>
</dbReference>
<evidence type="ECO:0000256" key="1">
    <source>
        <dbReference type="ARBA" id="ARBA00022723"/>
    </source>
</evidence>
<dbReference type="GO" id="GO:0051603">
    <property type="term" value="P:proteolysis involved in protein catabolic process"/>
    <property type="evidence" value="ECO:0007669"/>
    <property type="project" value="UniProtKB-ARBA"/>
</dbReference>
<dbReference type="InterPro" id="IPR012724">
    <property type="entry name" value="DnaJ"/>
</dbReference>
<sequence>MTFLVKSRIIFTKIPTSSRLSYSIGLNIRRNFHINNNKLNQAIKNPYETLGVSSNATQSEIKKAYYKLAKKYHPDINKEPTAEKKFHDLQNAYEILSDEDKRRQYDQFGSAAFDGGFPSSGSPNAGFTNNFGGGSPFGNFGGINFEDLFGAAFNSARGNPFQHQQQQYQQSQSQMYRQYKGDTIQIVHRLNFKDAVFGVANVNVKFNAIDPCSSCNGSGLKPNTQRHKCHSCNGTGTQIHSRAGFQMMSTCTDCHGEGTKVDPKDYCSHCHGDGVTYNRNKTIKVDFPSGLQDGDVIRIPGKGSYPEIALDKALNPNVDMLRGDILINIKVNRDPKFTVKNKYDIWYQMDIPITTAALGGTITVPTVDGSNIRLKVAPGTQDGDVITIPNMGVPRNNNKSIRGNMKIQYKIHIKKPTSQVEKCLWEALADATNDITAKRTMKDTTKQNTDTTNSNNNSNTTNFNSSSPDDTNTLRKLENFITTAFKKIKGDDNK</sequence>
<accession>A0AAN7WHJ8</accession>
<keyword evidence="1 7" id="KW-0479">Metal-binding</keyword>
<dbReference type="SUPFAM" id="SSF46565">
    <property type="entry name" value="Chaperone J-domain"/>
    <property type="match status" value="1"/>
</dbReference>
<dbReference type="PROSITE" id="PS00636">
    <property type="entry name" value="DNAJ_1"/>
    <property type="match status" value="1"/>
</dbReference>
<dbReference type="GO" id="GO:0008270">
    <property type="term" value="F:zinc ion binding"/>
    <property type="evidence" value="ECO:0007669"/>
    <property type="project" value="UniProtKB-KW"/>
</dbReference>
<keyword evidence="3 7" id="KW-0863">Zinc-finger</keyword>
<dbReference type="CDD" id="cd06257">
    <property type="entry name" value="DnaJ"/>
    <property type="match status" value="1"/>
</dbReference>
<dbReference type="SMART" id="SM00271">
    <property type="entry name" value="DnaJ"/>
    <property type="match status" value="1"/>
</dbReference>
<feature type="zinc finger region" description="CR-type" evidence="7">
    <location>
        <begin position="199"/>
        <end position="279"/>
    </location>
</feature>
<dbReference type="PROSITE" id="PS50076">
    <property type="entry name" value="DNAJ_2"/>
    <property type="match status" value="1"/>
</dbReference>
<dbReference type="Gene3D" id="1.10.287.110">
    <property type="entry name" value="DnaJ domain"/>
    <property type="match status" value="1"/>
</dbReference>
<dbReference type="AlphaFoldDB" id="A0AAN7WHJ8"/>
<evidence type="ECO:0000256" key="8">
    <source>
        <dbReference type="SAM" id="MobiDB-lite"/>
    </source>
</evidence>
<dbReference type="HAMAP" id="MF_01152">
    <property type="entry name" value="DnaJ"/>
    <property type="match status" value="1"/>
</dbReference>
<evidence type="ECO:0000259" key="10">
    <source>
        <dbReference type="PROSITE" id="PS51188"/>
    </source>
</evidence>
<feature type="compositionally biased region" description="Low complexity" evidence="8">
    <location>
        <begin position="446"/>
        <end position="471"/>
    </location>
</feature>
<organism evidence="11 12">
    <name type="scientific">Arxiozyma heterogenica</name>
    <dbReference type="NCBI Taxonomy" id="278026"/>
    <lineage>
        <taxon>Eukaryota</taxon>
        <taxon>Fungi</taxon>
        <taxon>Dikarya</taxon>
        <taxon>Ascomycota</taxon>
        <taxon>Saccharomycotina</taxon>
        <taxon>Saccharomycetes</taxon>
        <taxon>Saccharomycetales</taxon>
        <taxon>Saccharomycetaceae</taxon>
        <taxon>Arxiozyma</taxon>
    </lineage>
</organism>
<evidence type="ECO:0000313" key="12">
    <source>
        <dbReference type="Proteomes" id="UP001306508"/>
    </source>
</evidence>
<protein>
    <recommendedName>
        <fullName evidence="6">DnaJ homolog 1, mitochondrial</fullName>
    </recommendedName>
</protein>
<feature type="domain" description="CR-type" evidence="10">
    <location>
        <begin position="199"/>
        <end position="279"/>
    </location>
</feature>
<dbReference type="Gene3D" id="2.60.260.20">
    <property type="entry name" value="Urease metallochaperone UreE, N-terminal domain"/>
    <property type="match status" value="2"/>
</dbReference>
<dbReference type="InterPro" id="IPR036410">
    <property type="entry name" value="HSP_DnaJ_Cys-rich_dom_sf"/>
</dbReference>
<gene>
    <name evidence="11" type="ORF">RI543_004067</name>
</gene>
<dbReference type="GO" id="GO:0031072">
    <property type="term" value="F:heat shock protein binding"/>
    <property type="evidence" value="ECO:0007669"/>
    <property type="project" value="InterPro"/>
</dbReference>
<reference evidence="12" key="1">
    <citation type="submission" date="2023-07" db="EMBL/GenBank/DDBJ databases">
        <title>A draft genome of Kazachstania heterogenica Y-27499.</title>
        <authorList>
            <person name="Donic C."/>
            <person name="Kralova J.S."/>
            <person name="Fidel L."/>
            <person name="Ben-Dor S."/>
            <person name="Jung S."/>
        </authorList>
    </citation>
    <scope>NUCLEOTIDE SEQUENCE [LARGE SCALE GENOMIC DNA]</scope>
    <source>
        <strain evidence="12">Y27499</strain>
    </source>
</reference>
<evidence type="ECO:0000256" key="3">
    <source>
        <dbReference type="ARBA" id="ARBA00022771"/>
    </source>
</evidence>
<dbReference type="PANTHER" id="PTHR43096">
    <property type="entry name" value="DNAJ HOMOLOG 1, MITOCHONDRIAL-RELATED"/>
    <property type="match status" value="1"/>
</dbReference>
<evidence type="ECO:0000256" key="6">
    <source>
        <dbReference type="ARBA" id="ARBA00072890"/>
    </source>
</evidence>
<proteinExistence type="inferred from homology"/>
<dbReference type="GO" id="GO:0042026">
    <property type="term" value="P:protein refolding"/>
    <property type="evidence" value="ECO:0007669"/>
    <property type="project" value="TreeGrafter"/>
</dbReference>
<dbReference type="GO" id="GO:0009408">
    <property type="term" value="P:response to heat"/>
    <property type="evidence" value="ECO:0007669"/>
    <property type="project" value="InterPro"/>
</dbReference>
<comment type="caution">
    <text evidence="11">The sequence shown here is derived from an EMBL/GenBank/DDBJ whole genome shotgun (WGS) entry which is preliminary data.</text>
</comment>
<evidence type="ECO:0000259" key="9">
    <source>
        <dbReference type="PROSITE" id="PS50076"/>
    </source>
</evidence>
<dbReference type="CDD" id="cd10747">
    <property type="entry name" value="DnaJ_C"/>
    <property type="match status" value="1"/>
</dbReference>
<evidence type="ECO:0000256" key="2">
    <source>
        <dbReference type="ARBA" id="ARBA00022737"/>
    </source>
</evidence>
<dbReference type="Pfam" id="PF00226">
    <property type="entry name" value="DnaJ"/>
    <property type="match status" value="1"/>
</dbReference>
<dbReference type="CDD" id="cd10719">
    <property type="entry name" value="DnaJ_zf"/>
    <property type="match status" value="1"/>
</dbReference>
<dbReference type="Pfam" id="PF01556">
    <property type="entry name" value="DnaJ_C"/>
    <property type="match status" value="1"/>
</dbReference>
<dbReference type="InterPro" id="IPR002939">
    <property type="entry name" value="DnaJ_C"/>
</dbReference>
<dbReference type="PRINTS" id="PR00625">
    <property type="entry name" value="JDOMAIN"/>
</dbReference>
<keyword evidence="12" id="KW-1185">Reference proteome</keyword>
<evidence type="ECO:0000256" key="4">
    <source>
        <dbReference type="ARBA" id="ARBA00022833"/>
    </source>
</evidence>
<dbReference type="InterPro" id="IPR018253">
    <property type="entry name" value="DnaJ_domain_CS"/>
</dbReference>
<dbReference type="Proteomes" id="UP001306508">
    <property type="component" value="Unassembled WGS sequence"/>
</dbReference>
<dbReference type="InterPro" id="IPR001305">
    <property type="entry name" value="HSP_DnaJ_Cys-rich_dom"/>
</dbReference>
<evidence type="ECO:0000313" key="11">
    <source>
        <dbReference type="EMBL" id="KAK5778404.1"/>
    </source>
</evidence>
<dbReference type="SUPFAM" id="SSF57938">
    <property type="entry name" value="DnaJ/Hsp40 cysteine-rich domain"/>
    <property type="match status" value="1"/>
</dbReference>
<dbReference type="Pfam" id="PF00684">
    <property type="entry name" value="DnaJ_CXXCXGXG"/>
    <property type="match status" value="1"/>
</dbReference>
<dbReference type="PANTHER" id="PTHR43096:SF52">
    <property type="entry name" value="DNAJ HOMOLOG 1, MITOCHONDRIAL-RELATED"/>
    <property type="match status" value="1"/>
</dbReference>
<dbReference type="PROSITE" id="PS51188">
    <property type="entry name" value="ZF_CR"/>
    <property type="match status" value="1"/>
</dbReference>
<evidence type="ECO:0000256" key="7">
    <source>
        <dbReference type="PROSITE-ProRule" id="PRU00546"/>
    </source>
</evidence>
<dbReference type="SUPFAM" id="SSF49493">
    <property type="entry name" value="HSP40/DnaJ peptide-binding domain"/>
    <property type="match status" value="2"/>
</dbReference>
<feature type="region of interest" description="Disordered" evidence="8">
    <location>
        <begin position="439"/>
        <end position="473"/>
    </location>
</feature>
<dbReference type="FunFam" id="2.10.230.10:FF:000002">
    <property type="entry name" value="Molecular chaperone DnaJ"/>
    <property type="match status" value="1"/>
</dbReference>
<keyword evidence="5" id="KW-0143">Chaperone</keyword>
<dbReference type="GO" id="GO:0005524">
    <property type="term" value="F:ATP binding"/>
    <property type="evidence" value="ECO:0007669"/>
    <property type="project" value="InterPro"/>
</dbReference>
<keyword evidence="4 7" id="KW-0862">Zinc</keyword>
<dbReference type="GO" id="GO:0005737">
    <property type="term" value="C:cytoplasm"/>
    <property type="evidence" value="ECO:0007669"/>
    <property type="project" value="TreeGrafter"/>
</dbReference>
<name>A0AAN7WHJ8_9SACH</name>
<dbReference type="Gene3D" id="2.10.230.10">
    <property type="entry name" value="Heat shock protein DnaJ, cysteine-rich domain"/>
    <property type="match status" value="1"/>
</dbReference>
<dbReference type="InterPro" id="IPR001623">
    <property type="entry name" value="DnaJ_domain"/>
</dbReference>
<dbReference type="EMBL" id="JAWIZZ010000053">
    <property type="protein sequence ID" value="KAK5778404.1"/>
    <property type="molecule type" value="Genomic_DNA"/>
</dbReference>
<dbReference type="GO" id="GO:0051082">
    <property type="term" value="F:unfolded protein binding"/>
    <property type="evidence" value="ECO:0007669"/>
    <property type="project" value="InterPro"/>
</dbReference>